<feature type="domain" description="AMP-dependent synthetase/ligase" evidence="1">
    <location>
        <begin position="11"/>
        <end position="346"/>
    </location>
</feature>
<dbReference type="RefSeq" id="WP_381424570.1">
    <property type="nucleotide sequence ID" value="NZ_JBHSDH010000013.1"/>
</dbReference>
<dbReference type="Pfam" id="PF00501">
    <property type="entry name" value="AMP-binding"/>
    <property type="match status" value="1"/>
</dbReference>
<dbReference type="InterPro" id="IPR042099">
    <property type="entry name" value="ANL_N_sf"/>
</dbReference>
<evidence type="ECO:0000259" key="1">
    <source>
        <dbReference type="Pfam" id="PF00501"/>
    </source>
</evidence>
<gene>
    <name evidence="2" type="ORF">ACFOWX_12425</name>
</gene>
<dbReference type="InterPro" id="IPR020845">
    <property type="entry name" value="AMP-binding_CS"/>
</dbReference>
<evidence type="ECO:0000313" key="2">
    <source>
        <dbReference type="EMBL" id="MFC4293222.1"/>
    </source>
</evidence>
<dbReference type="InterPro" id="IPR000873">
    <property type="entry name" value="AMP-dep_synth/lig_dom"/>
</dbReference>
<dbReference type="Proteomes" id="UP001595887">
    <property type="component" value="Unassembled WGS sequence"/>
</dbReference>
<protein>
    <submittedName>
        <fullName evidence="2">AMP-binding protein</fullName>
    </submittedName>
</protein>
<dbReference type="PROSITE" id="PS00455">
    <property type="entry name" value="AMP_BINDING"/>
    <property type="match status" value="1"/>
</dbReference>
<dbReference type="SUPFAM" id="SSF56801">
    <property type="entry name" value="Acetyl-CoA synthetase-like"/>
    <property type="match status" value="1"/>
</dbReference>
<dbReference type="PANTHER" id="PTHR43767:SF1">
    <property type="entry name" value="NONRIBOSOMAL PEPTIDE SYNTHASE PES1 (EUROFUNG)-RELATED"/>
    <property type="match status" value="1"/>
</dbReference>
<evidence type="ECO:0000313" key="3">
    <source>
        <dbReference type="Proteomes" id="UP001595887"/>
    </source>
</evidence>
<keyword evidence="3" id="KW-1185">Reference proteome</keyword>
<organism evidence="2 3">
    <name type="scientific">Sphingorhabdus arenilitoris</name>
    <dbReference type="NCBI Taxonomy" id="1490041"/>
    <lineage>
        <taxon>Bacteria</taxon>
        <taxon>Pseudomonadati</taxon>
        <taxon>Pseudomonadota</taxon>
        <taxon>Alphaproteobacteria</taxon>
        <taxon>Sphingomonadales</taxon>
        <taxon>Sphingomonadaceae</taxon>
        <taxon>Sphingorhabdus</taxon>
    </lineage>
</organism>
<accession>A0ABV8RIH4</accession>
<dbReference type="PANTHER" id="PTHR43767">
    <property type="entry name" value="LONG-CHAIN-FATTY-ACID--COA LIGASE"/>
    <property type="match status" value="1"/>
</dbReference>
<name>A0ABV8RIH4_9SPHN</name>
<comment type="caution">
    <text evidence="2">The sequence shown here is derived from an EMBL/GenBank/DDBJ whole genome shotgun (WGS) entry which is preliminary data.</text>
</comment>
<dbReference type="Gene3D" id="3.40.50.12780">
    <property type="entry name" value="N-terminal domain of ligase-like"/>
    <property type="match status" value="1"/>
</dbReference>
<dbReference type="EMBL" id="JBHSDH010000013">
    <property type="protein sequence ID" value="MFC4293222.1"/>
    <property type="molecule type" value="Genomic_DNA"/>
</dbReference>
<dbReference type="InterPro" id="IPR050237">
    <property type="entry name" value="ATP-dep_AMP-bd_enzyme"/>
</dbReference>
<proteinExistence type="predicted"/>
<sequence length="471" mass="50824">MNLLSKFLDIAEKRRDVIAVISGDGQRISYGELAERSAQHAAYWQGKGIRKGDRVLLAMPVGIDLYAAIAGLWRLGAVIVFPEPAMGLKGLRHAVRIAEPQAVLTSGIYRILNIIIPGLWRVKHKLRLGMGTGAPICEQVVSDHPALISFTSGSTGNPKAIVRSHAFLMAQNDCVSQMLASDKDNEIDLVAFPVFVIANLGSGVTSVLPDWKLSQHDLADASAICRLIARENISRALVPPSICEILARHNTGPGLQAIFTGGGPIFPDLMRRMMAAMPGTRIMAVYGSTEAEPISHLMLEDMSAADWAEMENGGGLLAGTPVPETAVRIIDDEIVVTGDHVNKGYLDGVGDAENKVAMDGDIWHRTGDAGRFDAQGRLWLRGRWSAKAGAYYPFELEVAARSWDGVTAAALIPSRQPATLAISGKEPSPGYWQAKAAALGDIIVTAMAEIPMDRRHRSKVDYAALNDQLKR</sequence>
<reference evidence="3" key="1">
    <citation type="journal article" date="2019" name="Int. J. Syst. Evol. Microbiol.">
        <title>The Global Catalogue of Microorganisms (GCM) 10K type strain sequencing project: providing services to taxonomists for standard genome sequencing and annotation.</title>
        <authorList>
            <consortium name="The Broad Institute Genomics Platform"/>
            <consortium name="The Broad Institute Genome Sequencing Center for Infectious Disease"/>
            <person name="Wu L."/>
            <person name="Ma J."/>
        </authorList>
    </citation>
    <scope>NUCLEOTIDE SEQUENCE [LARGE SCALE GENOMIC DNA]</scope>
    <source>
        <strain evidence="3">CECT 8531</strain>
    </source>
</reference>